<keyword evidence="7" id="KW-1185">Reference proteome</keyword>
<dbReference type="PANTHER" id="PTHR46796">
    <property type="entry name" value="HTH-TYPE TRANSCRIPTIONAL ACTIVATOR RHAS-RELATED"/>
    <property type="match status" value="1"/>
</dbReference>
<dbReference type="SMART" id="SM00342">
    <property type="entry name" value="HTH_ARAC"/>
    <property type="match status" value="1"/>
</dbReference>
<evidence type="ECO:0000256" key="2">
    <source>
        <dbReference type="ARBA" id="ARBA00023125"/>
    </source>
</evidence>
<evidence type="ECO:0000313" key="7">
    <source>
        <dbReference type="Proteomes" id="UP000247602"/>
    </source>
</evidence>
<comment type="caution">
    <text evidence="6">The sequence shown here is derived from an EMBL/GenBank/DDBJ whole genome shotgun (WGS) entry which is preliminary data.</text>
</comment>
<keyword evidence="1" id="KW-0805">Transcription regulation</keyword>
<keyword evidence="2 5" id="KW-0238">DNA-binding</keyword>
<dbReference type="InterPro" id="IPR018062">
    <property type="entry name" value="HTH_AraC-typ_CS"/>
</dbReference>
<name>A0A323VGY7_9ACTN</name>
<dbReference type="InterPro" id="IPR018060">
    <property type="entry name" value="HTH_AraC"/>
</dbReference>
<dbReference type="Pfam" id="PF12833">
    <property type="entry name" value="HTH_18"/>
    <property type="match status" value="1"/>
</dbReference>
<proteinExistence type="predicted"/>
<dbReference type="RefSeq" id="WP_110554082.1">
    <property type="nucleotide sequence ID" value="NZ_JACIBU010000001.1"/>
</dbReference>
<evidence type="ECO:0000256" key="1">
    <source>
        <dbReference type="ARBA" id="ARBA00023015"/>
    </source>
</evidence>
<dbReference type="Pfam" id="PF12852">
    <property type="entry name" value="Cupin_6"/>
    <property type="match status" value="1"/>
</dbReference>
<dbReference type="EMBL" id="QKNV01000330">
    <property type="protein sequence ID" value="PZA19468.1"/>
    <property type="molecule type" value="Genomic_DNA"/>
</dbReference>
<dbReference type="PANTHER" id="PTHR46796:SF13">
    <property type="entry name" value="HTH-TYPE TRANSCRIPTIONAL ACTIVATOR RHAS"/>
    <property type="match status" value="1"/>
</dbReference>
<evidence type="ECO:0000313" key="8">
    <source>
        <dbReference type="Proteomes" id="UP000580718"/>
    </source>
</evidence>
<dbReference type="GO" id="GO:0003700">
    <property type="term" value="F:DNA-binding transcription factor activity"/>
    <property type="evidence" value="ECO:0007669"/>
    <property type="project" value="InterPro"/>
</dbReference>
<evidence type="ECO:0000313" key="5">
    <source>
        <dbReference type="EMBL" id="MBB3676407.1"/>
    </source>
</evidence>
<accession>A0A323VGY7</accession>
<reference evidence="5 8" key="2">
    <citation type="submission" date="2020-08" db="EMBL/GenBank/DDBJ databases">
        <title>Sequencing the genomes of 1000 actinobacteria strains.</title>
        <authorList>
            <person name="Klenk H.-P."/>
        </authorList>
    </citation>
    <scope>NUCLEOTIDE SEQUENCE [LARGE SCALE GENOMIC DNA]</scope>
    <source>
        <strain evidence="5 8">DSM 16678</strain>
    </source>
</reference>
<dbReference type="GO" id="GO:0043565">
    <property type="term" value="F:sequence-specific DNA binding"/>
    <property type="evidence" value="ECO:0007669"/>
    <property type="project" value="InterPro"/>
</dbReference>
<protein>
    <submittedName>
        <fullName evidence="6">AraC family transcriptional regulator</fullName>
    </submittedName>
    <submittedName>
        <fullName evidence="5">AraC-like DNA-binding protein</fullName>
    </submittedName>
</protein>
<organism evidence="6 7">
    <name type="scientific">Modestobacter versicolor</name>
    <dbReference type="NCBI Taxonomy" id="429133"/>
    <lineage>
        <taxon>Bacteria</taxon>
        <taxon>Bacillati</taxon>
        <taxon>Actinomycetota</taxon>
        <taxon>Actinomycetes</taxon>
        <taxon>Geodermatophilales</taxon>
        <taxon>Geodermatophilaceae</taxon>
        <taxon>Modestobacter</taxon>
    </lineage>
</organism>
<dbReference type="Proteomes" id="UP000247602">
    <property type="component" value="Unassembled WGS sequence"/>
</dbReference>
<feature type="domain" description="HTH araC/xylS-type" evidence="4">
    <location>
        <begin position="208"/>
        <end position="306"/>
    </location>
</feature>
<evidence type="ECO:0000259" key="4">
    <source>
        <dbReference type="PROSITE" id="PS01124"/>
    </source>
</evidence>
<sequence length="309" mass="31773">MDAVAALLNGPRASGAFLLRSVLRAPWSMRIADRAPLTVLAVLRGSAWVLLADGRSEQLGTGAVALLRGPEPYTVADDPGTAPQVAIGPGQVCTPLGSPAMAGLGTRSWGNDPDGETVLVTGTYTAPGAVGERLVRALPPLVVVPPDDGAGAVTGLLATEMGRDAPGQEAVLDRLLDVTLVSALRSWAARPGAGAPGWYLAHGDPVVGPALRLVHERPAEPWTVGSLADAVGVSRATLARRFTELVGEPPMSYLTGWRIALAADLLADPALTVSGIARRVGYASPFALSTAFKRVTGVSPATHRRSVSA</sequence>
<dbReference type="Gene3D" id="1.10.10.60">
    <property type="entry name" value="Homeodomain-like"/>
    <property type="match status" value="2"/>
</dbReference>
<evidence type="ECO:0000313" key="6">
    <source>
        <dbReference type="EMBL" id="PZA19468.1"/>
    </source>
</evidence>
<dbReference type="InterPro" id="IPR050204">
    <property type="entry name" value="AraC_XylS_family_regulators"/>
</dbReference>
<keyword evidence="3" id="KW-0804">Transcription</keyword>
<reference evidence="6 7" key="1">
    <citation type="submission" date="2018-06" db="EMBL/GenBank/DDBJ databases">
        <title>Draft genome sequence of Modestobacter versicolor CP153-2.</title>
        <authorList>
            <person name="Gundlapally S.R."/>
        </authorList>
    </citation>
    <scope>NUCLEOTIDE SEQUENCE [LARGE SCALE GENOMIC DNA]</scope>
    <source>
        <strain evidence="6 7">CP153-2</strain>
    </source>
</reference>
<dbReference type="Proteomes" id="UP000580718">
    <property type="component" value="Unassembled WGS sequence"/>
</dbReference>
<evidence type="ECO:0000256" key="3">
    <source>
        <dbReference type="ARBA" id="ARBA00023163"/>
    </source>
</evidence>
<dbReference type="PROSITE" id="PS01124">
    <property type="entry name" value="HTH_ARAC_FAMILY_2"/>
    <property type="match status" value="1"/>
</dbReference>
<dbReference type="InterPro" id="IPR009057">
    <property type="entry name" value="Homeodomain-like_sf"/>
</dbReference>
<gene>
    <name evidence="6" type="ORF">DMO24_20575</name>
    <name evidence="5" type="ORF">FHX36_002142</name>
</gene>
<dbReference type="OrthoDB" id="241790at2"/>
<dbReference type="InterPro" id="IPR032783">
    <property type="entry name" value="AraC_lig"/>
</dbReference>
<dbReference type="EMBL" id="JACIBU010000001">
    <property type="protein sequence ID" value="MBB3676407.1"/>
    <property type="molecule type" value="Genomic_DNA"/>
</dbReference>
<dbReference type="SUPFAM" id="SSF46689">
    <property type="entry name" value="Homeodomain-like"/>
    <property type="match status" value="2"/>
</dbReference>
<dbReference type="AlphaFoldDB" id="A0A323VGY7"/>
<dbReference type="PROSITE" id="PS00041">
    <property type="entry name" value="HTH_ARAC_FAMILY_1"/>
    <property type="match status" value="1"/>
</dbReference>